<evidence type="ECO:0000313" key="2">
    <source>
        <dbReference type="EMBL" id="CAK0822753.1"/>
    </source>
</evidence>
<evidence type="ECO:0000313" key="3">
    <source>
        <dbReference type="Proteomes" id="UP001189429"/>
    </source>
</evidence>
<gene>
    <name evidence="2" type="ORF">PCOR1329_LOCUS23686</name>
</gene>
<proteinExistence type="predicted"/>
<dbReference type="Proteomes" id="UP001189429">
    <property type="component" value="Unassembled WGS sequence"/>
</dbReference>
<name>A0ABN9RTV5_9DINO</name>
<organism evidence="2 3">
    <name type="scientific">Prorocentrum cordatum</name>
    <dbReference type="NCBI Taxonomy" id="2364126"/>
    <lineage>
        <taxon>Eukaryota</taxon>
        <taxon>Sar</taxon>
        <taxon>Alveolata</taxon>
        <taxon>Dinophyceae</taxon>
        <taxon>Prorocentrales</taxon>
        <taxon>Prorocentraceae</taxon>
        <taxon>Prorocentrum</taxon>
    </lineage>
</organism>
<evidence type="ECO:0000256" key="1">
    <source>
        <dbReference type="SAM" id="MobiDB-lite"/>
    </source>
</evidence>
<protein>
    <submittedName>
        <fullName evidence="2">Uncharacterized protein</fullName>
    </submittedName>
</protein>
<comment type="caution">
    <text evidence="2">The sequence shown here is derived from an EMBL/GenBank/DDBJ whole genome shotgun (WGS) entry which is preliminary data.</text>
</comment>
<accession>A0ABN9RTV5</accession>
<feature type="region of interest" description="Disordered" evidence="1">
    <location>
        <begin position="341"/>
        <end position="374"/>
    </location>
</feature>
<dbReference type="EMBL" id="CAUYUJ010008058">
    <property type="protein sequence ID" value="CAK0822753.1"/>
    <property type="molecule type" value="Genomic_DNA"/>
</dbReference>
<keyword evidence="3" id="KW-1185">Reference proteome</keyword>
<reference evidence="2" key="1">
    <citation type="submission" date="2023-10" db="EMBL/GenBank/DDBJ databases">
        <authorList>
            <person name="Chen Y."/>
            <person name="Shah S."/>
            <person name="Dougan E. K."/>
            <person name="Thang M."/>
            <person name="Chan C."/>
        </authorList>
    </citation>
    <scope>NUCLEOTIDE SEQUENCE [LARGE SCALE GENOMIC DNA]</scope>
</reference>
<feature type="region of interest" description="Disordered" evidence="1">
    <location>
        <begin position="428"/>
        <end position="451"/>
    </location>
</feature>
<feature type="region of interest" description="Disordered" evidence="1">
    <location>
        <begin position="67"/>
        <end position="96"/>
    </location>
</feature>
<sequence length="451" mass="49604">MLEELGGTGQEHYGLVGEMPDAEVDEVIAAPRIPCTEQGTMAPISRIQKSAVHVFGRACRIAVGKELTSEQRASQEQQDRDEQESQGEHRSLAPTATGLDSVKLSQVLDQVSDATVSLVGREIIKNFCTSYRQIFRKDPAEHNDVTEEHIIAVHHKLDADQNPYADFSVWRPFGNRFHRKQKFKGLQLQHNGTFKEVELYGPPTHQEGAMSYELLVTALIGFQAVSLGDLLDYGARIKEFHDQYGPKCRLVIYQADVRCRLEHMGRLKRNLCDDELAAQPWTHVWRKAVADTDFWNRELDKRATLIMAEAASLSGMVAGDAPASSRGDDTVAAPIIANAMGTPRGEAPKRPALPPPGYPRPAKQAKGPKQHTVVNGEYPTNRAGITLCRNFQSNSCDSGIGTICPRDRSRAHQCSKCLSPGHGPSTCALAHREPAGLGRSGKGKAKEKSNM</sequence>